<gene>
    <name evidence="2" type="ORF">N782_20945</name>
</gene>
<evidence type="ECO:0000256" key="1">
    <source>
        <dbReference type="SAM" id="Phobius"/>
    </source>
</evidence>
<evidence type="ECO:0000313" key="2">
    <source>
        <dbReference type="EMBL" id="KGP71178.1"/>
    </source>
</evidence>
<feature type="transmembrane region" description="Helical" evidence="1">
    <location>
        <begin position="7"/>
        <end position="27"/>
    </location>
</feature>
<keyword evidence="3" id="KW-1185">Reference proteome</keyword>
<keyword evidence="1" id="KW-1133">Transmembrane helix</keyword>
<reference evidence="2 3" key="1">
    <citation type="journal article" date="2015" name="Stand. Genomic Sci.">
        <title>High quality draft genome sequence of the moderately halophilic bacterium Pontibacillus yanchengensis Y32(T) and comparison among Pontibacillus genomes.</title>
        <authorList>
            <person name="Huang J."/>
            <person name="Qiao Z.X."/>
            <person name="Tang J.W."/>
            <person name="Wang G."/>
        </authorList>
    </citation>
    <scope>NUCLEOTIDE SEQUENCE [LARGE SCALE GENOMIC DNA]</scope>
    <source>
        <strain evidence="2 3">Y32</strain>
    </source>
</reference>
<dbReference type="Proteomes" id="UP000030147">
    <property type="component" value="Unassembled WGS sequence"/>
</dbReference>
<keyword evidence="1" id="KW-0812">Transmembrane</keyword>
<protein>
    <submittedName>
        <fullName evidence="2">Uncharacterized protein</fullName>
    </submittedName>
</protein>
<dbReference type="EMBL" id="AVBF01000079">
    <property type="protein sequence ID" value="KGP71178.1"/>
    <property type="molecule type" value="Genomic_DNA"/>
</dbReference>
<dbReference type="AlphaFoldDB" id="A0A0A2T9T8"/>
<proteinExistence type="predicted"/>
<accession>A0A0A2T9T8</accession>
<sequence>MIGCTGIVGFIFVFITFYGLSILISLLTGIDTWIIISFLFISTPAMIISLFVYLKKRKRRADFKGSVTYHVDEIQLDEIVNASKSIILDKNTNQIKINKDLHIPFYFLLAVEKEQTVKEEKVSISYLNQHGEESVVRIIVKKSIDLFKNLNGLQEKLAYIENQKKDVYSTIPSTFFVIENIGYIKQFLNLFGVKNLSRPSNKMRDYSLETMEDKELNLHLFDEQTGTYKLITINPSKIVKVIETDTTNWFLLTFTKDGFYLTNTFTQDNKWIHRVLYSSEHNDWVEDGPWRADVIGMLQFISEVVRETTQEWHTETEWKDVQLKSESERKRAYTNLNQL</sequence>
<evidence type="ECO:0000313" key="3">
    <source>
        <dbReference type="Proteomes" id="UP000030147"/>
    </source>
</evidence>
<name>A0A0A2T9T8_9BACI</name>
<comment type="caution">
    <text evidence="2">The sequence shown here is derived from an EMBL/GenBank/DDBJ whole genome shotgun (WGS) entry which is preliminary data.</text>
</comment>
<organism evidence="2 3">
    <name type="scientific">Pontibacillus yanchengensis Y32</name>
    <dbReference type="NCBI Taxonomy" id="1385514"/>
    <lineage>
        <taxon>Bacteria</taxon>
        <taxon>Bacillati</taxon>
        <taxon>Bacillota</taxon>
        <taxon>Bacilli</taxon>
        <taxon>Bacillales</taxon>
        <taxon>Bacillaceae</taxon>
        <taxon>Pontibacillus</taxon>
    </lineage>
</organism>
<dbReference type="OrthoDB" id="9908786at2"/>
<feature type="transmembrane region" description="Helical" evidence="1">
    <location>
        <begin position="33"/>
        <end position="54"/>
    </location>
</feature>
<keyword evidence="1" id="KW-0472">Membrane</keyword>
<dbReference type="RefSeq" id="WP_036823672.1">
    <property type="nucleotide sequence ID" value="NZ_AVBF01000079.1"/>
</dbReference>